<evidence type="ECO:0000313" key="1">
    <source>
        <dbReference type="EMBL" id="CAA6815653.1"/>
    </source>
</evidence>
<sequence>MLEQVAATQIPQGNLEQDKTTLLKADNLDIQRFDMELRNNISTDVMNKIDSFSGVDIKAQQEDAFLKIKTESPDKLSPLVNLDNSFKNILGQMNDVPRFDKFLELEEKKNQDQVRTNLDAEKKIEDPKQDMKDLIGEFREVRKISAEFSGEISRWHLKTQIWSANIKVLTTMVGQASQGLKTLFRSAG</sequence>
<dbReference type="EMBL" id="CACVAY010000072">
    <property type="protein sequence ID" value="CAA6815653.1"/>
    <property type="molecule type" value="Genomic_DNA"/>
</dbReference>
<name>A0A6S6T8N1_9GAMM</name>
<dbReference type="AlphaFoldDB" id="A0A6S6T8N1"/>
<accession>A0A6S6T8N1</accession>
<reference evidence="1" key="1">
    <citation type="submission" date="2020-01" db="EMBL/GenBank/DDBJ databases">
        <authorList>
            <person name="Meier V. D."/>
            <person name="Meier V D."/>
        </authorList>
    </citation>
    <scope>NUCLEOTIDE SEQUENCE</scope>
    <source>
        <strain evidence="1">HLG_WM_MAG_07</strain>
    </source>
</reference>
<protein>
    <submittedName>
        <fullName evidence="1">Uncharacterized protein</fullName>
    </submittedName>
</protein>
<proteinExistence type="predicted"/>
<gene>
    <name evidence="1" type="ORF">HELGO_WM16437</name>
</gene>
<organism evidence="1">
    <name type="scientific">uncultured Thiotrichaceae bacterium</name>
    <dbReference type="NCBI Taxonomy" id="298394"/>
    <lineage>
        <taxon>Bacteria</taxon>
        <taxon>Pseudomonadati</taxon>
        <taxon>Pseudomonadota</taxon>
        <taxon>Gammaproteobacteria</taxon>
        <taxon>Thiotrichales</taxon>
        <taxon>Thiotrichaceae</taxon>
        <taxon>environmental samples</taxon>
    </lineage>
</organism>